<dbReference type="GO" id="GO:0005886">
    <property type="term" value="C:plasma membrane"/>
    <property type="evidence" value="ECO:0007669"/>
    <property type="project" value="UniProtKB-SubCell"/>
</dbReference>
<dbReference type="Proteomes" id="UP000631300">
    <property type="component" value="Unassembled WGS sequence"/>
</dbReference>
<dbReference type="Pfam" id="PF01925">
    <property type="entry name" value="TauE"/>
    <property type="match status" value="1"/>
</dbReference>
<evidence type="ECO:0000313" key="8">
    <source>
        <dbReference type="Proteomes" id="UP000631300"/>
    </source>
</evidence>
<name>A0A918MWL3_9ALTE</name>
<proteinExistence type="inferred from homology"/>
<reference evidence="7" key="2">
    <citation type="submission" date="2020-09" db="EMBL/GenBank/DDBJ databases">
        <authorList>
            <person name="Sun Q."/>
            <person name="Kim S."/>
        </authorList>
    </citation>
    <scope>NUCLEOTIDE SEQUENCE</scope>
    <source>
        <strain evidence="7">KCTC 22164</strain>
    </source>
</reference>
<keyword evidence="3 6" id="KW-0812">Transmembrane</keyword>
<evidence type="ECO:0000256" key="3">
    <source>
        <dbReference type="ARBA" id="ARBA00022692"/>
    </source>
</evidence>
<keyword evidence="4 6" id="KW-1133">Transmembrane helix</keyword>
<reference evidence="7" key="1">
    <citation type="journal article" date="2014" name="Int. J. Syst. Evol. Microbiol.">
        <title>Complete genome sequence of Corynebacterium casei LMG S-19264T (=DSM 44701T), isolated from a smear-ripened cheese.</title>
        <authorList>
            <consortium name="US DOE Joint Genome Institute (JGI-PGF)"/>
            <person name="Walter F."/>
            <person name="Albersmeier A."/>
            <person name="Kalinowski J."/>
            <person name="Ruckert C."/>
        </authorList>
    </citation>
    <scope>NUCLEOTIDE SEQUENCE</scope>
    <source>
        <strain evidence="7">KCTC 22164</strain>
    </source>
</reference>
<dbReference type="PANTHER" id="PTHR43483:SF3">
    <property type="entry name" value="MEMBRANE TRANSPORTER PROTEIN HI_0806-RELATED"/>
    <property type="match status" value="1"/>
</dbReference>
<organism evidence="7 8">
    <name type="scientific">Alteromonas halophila</name>
    <dbReference type="NCBI Taxonomy" id="516698"/>
    <lineage>
        <taxon>Bacteria</taxon>
        <taxon>Pseudomonadati</taxon>
        <taxon>Pseudomonadota</taxon>
        <taxon>Gammaproteobacteria</taxon>
        <taxon>Alteromonadales</taxon>
        <taxon>Alteromonadaceae</taxon>
        <taxon>Alteromonas/Salinimonas group</taxon>
        <taxon>Alteromonas</taxon>
    </lineage>
</organism>
<evidence type="ECO:0000313" key="7">
    <source>
        <dbReference type="EMBL" id="GGW80026.1"/>
    </source>
</evidence>
<keyword evidence="6" id="KW-1003">Cell membrane</keyword>
<dbReference type="PANTHER" id="PTHR43483">
    <property type="entry name" value="MEMBRANE TRANSPORTER PROTEIN HI_0806-RELATED"/>
    <property type="match status" value="1"/>
</dbReference>
<sequence length="256" mass="25942">MLGVVVGLLAGMLGIGGGVIIVPALSYLLVHLHDMDASIVMPVAVATSLSTIIFTGASSAFAHYKLGNLRKHIVLYTGIGIAVGAIIGAQVASHIDGDLLRHIFAGLVILIALQMIFGKTRESATPATPSILITAGGGTGIISALMGIGGGAVLVPALVWFKVNMRHAIGCAALGGMVIAVFGTLSFIIAGLGKVNLPAGGLGFVYLPATAGIVATSIFTASIGARLGQKVNTKFLKRLLATLLVVVSIRMIAGIE</sequence>
<comment type="caution">
    <text evidence="7">The sequence shown here is derived from an EMBL/GenBank/DDBJ whole genome shotgun (WGS) entry which is preliminary data.</text>
</comment>
<feature type="transmembrane region" description="Helical" evidence="6">
    <location>
        <begin position="37"/>
        <end position="61"/>
    </location>
</feature>
<evidence type="ECO:0000256" key="1">
    <source>
        <dbReference type="ARBA" id="ARBA00004141"/>
    </source>
</evidence>
<dbReference type="InterPro" id="IPR002781">
    <property type="entry name" value="TM_pro_TauE-like"/>
</dbReference>
<keyword evidence="8" id="KW-1185">Reference proteome</keyword>
<gene>
    <name evidence="7" type="ORF">GCM10007391_11070</name>
</gene>
<protein>
    <recommendedName>
        <fullName evidence="6">Probable membrane transporter protein</fullName>
    </recommendedName>
</protein>
<feature type="transmembrane region" description="Helical" evidence="6">
    <location>
        <begin position="6"/>
        <end position="30"/>
    </location>
</feature>
<keyword evidence="5 6" id="KW-0472">Membrane</keyword>
<comment type="similarity">
    <text evidence="2 6">Belongs to the 4-toluene sulfonate uptake permease (TSUP) (TC 2.A.102) family.</text>
</comment>
<feature type="transmembrane region" description="Helical" evidence="6">
    <location>
        <begin position="235"/>
        <end position="253"/>
    </location>
</feature>
<evidence type="ECO:0000256" key="6">
    <source>
        <dbReference type="RuleBase" id="RU363041"/>
    </source>
</evidence>
<evidence type="ECO:0000256" key="5">
    <source>
        <dbReference type="ARBA" id="ARBA00023136"/>
    </source>
</evidence>
<evidence type="ECO:0000256" key="2">
    <source>
        <dbReference type="ARBA" id="ARBA00009142"/>
    </source>
</evidence>
<dbReference type="EMBL" id="BMXP01000002">
    <property type="protein sequence ID" value="GGW80026.1"/>
    <property type="molecule type" value="Genomic_DNA"/>
</dbReference>
<feature type="transmembrane region" description="Helical" evidence="6">
    <location>
        <begin position="73"/>
        <end position="92"/>
    </location>
</feature>
<feature type="transmembrane region" description="Helical" evidence="6">
    <location>
        <begin position="204"/>
        <end position="223"/>
    </location>
</feature>
<feature type="transmembrane region" description="Helical" evidence="6">
    <location>
        <begin position="168"/>
        <end position="192"/>
    </location>
</feature>
<accession>A0A918MWL3</accession>
<evidence type="ECO:0000256" key="4">
    <source>
        <dbReference type="ARBA" id="ARBA00022989"/>
    </source>
</evidence>
<dbReference type="AlphaFoldDB" id="A0A918MWL3"/>
<comment type="subcellular location">
    <subcellularLocation>
        <location evidence="6">Cell membrane</location>
        <topology evidence="6">Multi-pass membrane protein</topology>
    </subcellularLocation>
    <subcellularLocation>
        <location evidence="1">Membrane</location>
        <topology evidence="1">Multi-pass membrane protein</topology>
    </subcellularLocation>
</comment>
<feature type="transmembrane region" description="Helical" evidence="6">
    <location>
        <begin position="137"/>
        <end position="161"/>
    </location>
</feature>